<dbReference type="EMBL" id="JASJOS010000004">
    <property type="protein sequence ID" value="MDJ1480743.1"/>
    <property type="molecule type" value="Genomic_DNA"/>
</dbReference>
<dbReference type="PANTHER" id="PTHR47354">
    <property type="entry name" value="NADH OXIDOREDUCTASE HCR"/>
    <property type="match status" value="1"/>
</dbReference>
<dbReference type="InterPro" id="IPR039261">
    <property type="entry name" value="FNR_nucleotide-bd"/>
</dbReference>
<dbReference type="InterPro" id="IPR001041">
    <property type="entry name" value="2Fe-2S_ferredoxin-type"/>
</dbReference>
<feature type="domain" description="FAD-binding FR-type" evidence="10">
    <location>
        <begin position="2"/>
        <end position="105"/>
    </location>
</feature>
<dbReference type="InterPro" id="IPR017927">
    <property type="entry name" value="FAD-bd_FR_type"/>
</dbReference>
<evidence type="ECO:0000313" key="12">
    <source>
        <dbReference type="Proteomes" id="UP001241110"/>
    </source>
</evidence>
<dbReference type="InterPro" id="IPR001709">
    <property type="entry name" value="Flavoprot_Pyr_Nucl_cyt_Rdtase"/>
</dbReference>
<dbReference type="InterPro" id="IPR008333">
    <property type="entry name" value="Cbr1-like_FAD-bd_dom"/>
</dbReference>
<keyword evidence="6" id="KW-0560">Oxidoreductase</keyword>
<dbReference type="InterPro" id="IPR006058">
    <property type="entry name" value="2Fe2S_fd_BS"/>
</dbReference>
<dbReference type="Pfam" id="PF00111">
    <property type="entry name" value="Fer2"/>
    <property type="match status" value="1"/>
</dbReference>
<dbReference type="PANTHER" id="PTHR47354:SF8">
    <property type="entry name" value="1,2-PHENYLACETYL-COA EPOXIDASE, SUBUNIT E"/>
    <property type="match status" value="1"/>
</dbReference>
<evidence type="ECO:0000256" key="8">
    <source>
        <dbReference type="ARBA" id="ARBA00023014"/>
    </source>
</evidence>
<dbReference type="SUPFAM" id="SSF63380">
    <property type="entry name" value="Riboflavin synthase domain-like"/>
    <property type="match status" value="1"/>
</dbReference>
<dbReference type="Gene3D" id="3.10.20.30">
    <property type="match status" value="1"/>
</dbReference>
<dbReference type="InterPro" id="IPR036010">
    <property type="entry name" value="2Fe-2S_ferredoxin-like_sf"/>
</dbReference>
<dbReference type="Proteomes" id="UP001241110">
    <property type="component" value="Unassembled WGS sequence"/>
</dbReference>
<dbReference type="InterPro" id="IPR001433">
    <property type="entry name" value="OxRdtase_FAD/NAD-bd"/>
</dbReference>
<dbReference type="PROSITE" id="PS51384">
    <property type="entry name" value="FAD_FR"/>
    <property type="match status" value="1"/>
</dbReference>
<dbReference type="SUPFAM" id="SSF52343">
    <property type="entry name" value="Ferredoxin reductase-like, C-terminal NADP-linked domain"/>
    <property type="match status" value="1"/>
</dbReference>
<name>A0AAE3QQ93_9BACT</name>
<evidence type="ECO:0000256" key="1">
    <source>
        <dbReference type="ARBA" id="ARBA00001974"/>
    </source>
</evidence>
<keyword evidence="8" id="KW-0411">Iron-sulfur</keyword>
<dbReference type="GO" id="GO:0051537">
    <property type="term" value="F:2 iron, 2 sulfur cluster binding"/>
    <property type="evidence" value="ECO:0007669"/>
    <property type="project" value="UniProtKB-KW"/>
</dbReference>
<keyword evidence="3" id="KW-0001">2Fe-2S</keyword>
<dbReference type="SUPFAM" id="SSF54292">
    <property type="entry name" value="2Fe-2S ferredoxin-like"/>
    <property type="match status" value="1"/>
</dbReference>
<dbReference type="PROSITE" id="PS51085">
    <property type="entry name" value="2FE2S_FER_2"/>
    <property type="match status" value="1"/>
</dbReference>
<gene>
    <name evidence="11" type="ORF">QNI16_09635</name>
</gene>
<feature type="domain" description="2Fe-2S ferredoxin-type" evidence="9">
    <location>
        <begin position="265"/>
        <end position="353"/>
    </location>
</feature>
<dbReference type="InterPro" id="IPR012675">
    <property type="entry name" value="Beta-grasp_dom_sf"/>
</dbReference>
<keyword evidence="4" id="KW-0479">Metal-binding</keyword>
<evidence type="ECO:0000256" key="2">
    <source>
        <dbReference type="ARBA" id="ARBA00022630"/>
    </source>
</evidence>
<comment type="cofactor">
    <cofactor evidence="1">
        <name>FAD</name>
        <dbReference type="ChEBI" id="CHEBI:57692"/>
    </cofactor>
</comment>
<protein>
    <submittedName>
        <fullName evidence="11">Ferredoxin--NADP reductase</fullName>
    </submittedName>
</protein>
<dbReference type="Gene3D" id="3.40.50.80">
    <property type="entry name" value="Nucleotide-binding domain of ferredoxin-NADP reductase (FNR) module"/>
    <property type="match status" value="1"/>
</dbReference>
<dbReference type="InterPro" id="IPR017938">
    <property type="entry name" value="Riboflavin_synthase-like_b-brl"/>
</dbReference>
<evidence type="ECO:0000313" key="11">
    <source>
        <dbReference type="EMBL" id="MDJ1480743.1"/>
    </source>
</evidence>
<evidence type="ECO:0000256" key="5">
    <source>
        <dbReference type="ARBA" id="ARBA00022827"/>
    </source>
</evidence>
<dbReference type="GO" id="GO:0016491">
    <property type="term" value="F:oxidoreductase activity"/>
    <property type="evidence" value="ECO:0007669"/>
    <property type="project" value="UniProtKB-KW"/>
</dbReference>
<dbReference type="Pfam" id="PF00970">
    <property type="entry name" value="FAD_binding_6"/>
    <property type="match status" value="1"/>
</dbReference>
<dbReference type="PRINTS" id="PR00406">
    <property type="entry name" value="CYTB5RDTASE"/>
</dbReference>
<dbReference type="AlphaFoldDB" id="A0AAE3QQ93"/>
<accession>A0AAE3QQ93</accession>
<dbReference type="Gene3D" id="2.40.30.10">
    <property type="entry name" value="Translation factors"/>
    <property type="match status" value="1"/>
</dbReference>
<dbReference type="GO" id="GO:0050660">
    <property type="term" value="F:flavin adenine dinucleotide binding"/>
    <property type="evidence" value="ECO:0007669"/>
    <property type="project" value="TreeGrafter"/>
</dbReference>
<evidence type="ECO:0000259" key="9">
    <source>
        <dbReference type="PROSITE" id="PS51085"/>
    </source>
</evidence>
<dbReference type="PRINTS" id="PR00371">
    <property type="entry name" value="FPNCR"/>
</dbReference>
<comment type="caution">
    <text evidence="11">The sequence shown here is derived from an EMBL/GenBank/DDBJ whole genome shotgun (WGS) entry which is preliminary data.</text>
</comment>
<evidence type="ECO:0000256" key="6">
    <source>
        <dbReference type="ARBA" id="ARBA00023002"/>
    </source>
</evidence>
<dbReference type="RefSeq" id="WP_313977665.1">
    <property type="nucleotide sequence ID" value="NZ_JASJOS010000004.1"/>
</dbReference>
<evidence type="ECO:0000256" key="4">
    <source>
        <dbReference type="ARBA" id="ARBA00022723"/>
    </source>
</evidence>
<evidence type="ECO:0000256" key="7">
    <source>
        <dbReference type="ARBA" id="ARBA00023004"/>
    </source>
</evidence>
<dbReference type="GO" id="GO:0046872">
    <property type="term" value="F:metal ion binding"/>
    <property type="evidence" value="ECO:0007669"/>
    <property type="project" value="UniProtKB-KW"/>
</dbReference>
<dbReference type="CDD" id="cd00207">
    <property type="entry name" value="fer2"/>
    <property type="match status" value="1"/>
</dbReference>
<evidence type="ECO:0000256" key="3">
    <source>
        <dbReference type="ARBA" id="ARBA00022714"/>
    </source>
</evidence>
<keyword evidence="5" id="KW-0274">FAD</keyword>
<dbReference type="Pfam" id="PF00175">
    <property type="entry name" value="NAD_binding_1"/>
    <property type="match status" value="1"/>
</dbReference>
<reference evidence="11" key="1">
    <citation type="submission" date="2023-05" db="EMBL/GenBank/DDBJ databases">
        <authorList>
            <person name="Zhang X."/>
        </authorList>
    </citation>
    <scope>NUCLEOTIDE SEQUENCE</scope>
    <source>
        <strain evidence="11">YF14B1</strain>
    </source>
</reference>
<evidence type="ECO:0000259" key="10">
    <source>
        <dbReference type="PROSITE" id="PS51384"/>
    </source>
</evidence>
<keyword evidence="7" id="KW-0408">Iron</keyword>
<keyword evidence="2" id="KW-0285">Flavoprotein</keyword>
<organism evidence="11 12">
    <name type="scientific">Xanthocytophaga flava</name>
    <dbReference type="NCBI Taxonomy" id="3048013"/>
    <lineage>
        <taxon>Bacteria</taxon>
        <taxon>Pseudomonadati</taxon>
        <taxon>Bacteroidota</taxon>
        <taxon>Cytophagia</taxon>
        <taxon>Cytophagales</taxon>
        <taxon>Rhodocytophagaceae</taxon>
        <taxon>Xanthocytophaga</taxon>
    </lineage>
</organism>
<dbReference type="PROSITE" id="PS00197">
    <property type="entry name" value="2FE2S_FER_1"/>
    <property type="match status" value="1"/>
</dbReference>
<proteinExistence type="predicted"/>
<dbReference type="InterPro" id="IPR050415">
    <property type="entry name" value="MRET"/>
</dbReference>
<sequence>MSKYHFLKVEKIVRETPDAISVHFEQPVNQRILYKSGQFLTLLVPVNGTTERRSYSMCSSPATENSLVVTVKRVEGGKVSNFLNDQLKPGALVEVMEPMGTFTIEPNAEKQRHIMLIGAGSGITPLMSIAKTILHTEPRSRVSIVYGNRNEQSIIFKEALAALTQKFAGRLDVIHILSQPASSWTGHIGRLNQSLILKMLEHLPKWTDTEYFICGPDGMMEEAKQALRILQIPSERIHSESFLTATKEPVHGEVVEDTTGEVKDYTVTIVYEGAEYKVAVPAKKTILEAALDNDIDLPYSCQSGMCTACMGKCVSGKVLLDEEDGLSETEIKQGYILTCVGHPLTSDVVIEID</sequence>
<dbReference type="CDD" id="cd06214">
    <property type="entry name" value="PA_degradation_oxidoreductase_like"/>
    <property type="match status" value="1"/>
</dbReference>